<dbReference type="AlphaFoldDB" id="A0A1Y3ARX6"/>
<dbReference type="GO" id="GO:0008154">
    <property type="term" value="P:actin polymerization or depolymerization"/>
    <property type="evidence" value="ECO:0007669"/>
    <property type="project" value="TreeGrafter"/>
</dbReference>
<dbReference type="EMBL" id="MUJZ01062098">
    <property type="protein sequence ID" value="OTF71212.1"/>
    <property type="molecule type" value="Genomic_DNA"/>
</dbReference>
<dbReference type="PANTHER" id="PTHR11977">
    <property type="entry name" value="VILLIN"/>
    <property type="match status" value="1"/>
</dbReference>
<dbReference type="Proteomes" id="UP000194236">
    <property type="component" value="Unassembled WGS sequence"/>
</dbReference>
<organism evidence="1 2">
    <name type="scientific">Euroglyphus maynei</name>
    <name type="common">Mayne's house dust mite</name>
    <dbReference type="NCBI Taxonomy" id="6958"/>
    <lineage>
        <taxon>Eukaryota</taxon>
        <taxon>Metazoa</taxon>
        <taxon>Ecdysozoa</taxon>
        <taxon>Arthropoda</taxon>
        <taxon>Chelicerata</taxon>
        <taxon>Arachnida</taxon>
        <taxon>Acari</taxon>
        <taxon>Acariformes</taxon>
        <taxon>Sarcoptiformes</taxon>
        <taxon>Astigmata</taxon>
        <taxon>Psoroptidia</taxon>
        <taxon>Analgoidea</taxon>
        <taxon>Pyroglyphidae</taxon>
        <taxon>Pyroglyphinae</taxon>
        <taxon>Euroglyphus</taxon>
    </lineage>
</organism>
<evidence type="ECO:0000313" key="2">
    <source>
        <dbReference type="Proteomes" id="UP000194236"/>
    </source>
</evidence>
<keyword evidence="2" id="KW-1185">Reference proteome</keyword>
<evidence type="ECO:0000313" key="1">
    <source>
        <dbReference type="EMBL" id="OTF71212.1"/>
    </source>
</evidence>
<accession>A0A1Y3ARX6</accession>
<dbReference type="GO" id="GO:0015629">
    <property type="term" value="C:actin cytoskeleton"/>
    <property type="evidence" value="ECO:0007669"/>
    <property type="project" value="TreeGrafter"/>
</dbReference>
<protein>
    <submittedName>
        <fullName evidence="1">Uncharacterized protein</fullName>
    </submittedName>
</protein>
<dbReference type="InterPro" id="IPR007122">
    <property type="entry name" value="Villin/Gelsolin"/>
</dbReference>
<proteinExistence type="predicted"/>
<dbReference type="SUPFAM" id="SSF55753">
    <property type="entry name" value="Actin depolymerizing proteins"/>
    <property type="match status" value="1"/>
</dbReference>
<dbReference type="GO" id="GO:0005546">
    <property type="term" value="F:phosphatidylinositol-4,5-bisphosphate binding"/>
    <property type="evidence" value="ECO:0007669"/>
    <property type="project" value="TreeGrafter"/>
</dbReference>
<dbReference type="GO" id="GO:0005737">
    <property type="term" value="C:cytoplasm"/>
    <property type="evidence" value="ECO:0007669"/>
    <property type="project" value="TreeGrafter"/>
</dbReference>
<feature type="non-terminal residue" evidence="1">
    <location>
        <position position="1"/>
    </location>
</feature>
<dbReference type="GO" id="GO:0051015">
    <property type="term" value="F:actin filament binding"/>
    <property type="evidence" value="ECO:0007669"/>
    <property type="project" value="InterPro"/>
</dbReference>
<reference evidence="1 2" key="1">
    <citation type="submission" date="2017-03" db="EMBL/GenBank/DDBJ databases">
        <title>Genome Survey of Euroglyphus maynei.</title>
        <authorList>
            <person name="Arlian L.G."/>
            <person name="Morgan M.S."/>
            <person name="Rider S.D."/>
        </authorList>
    </citation>
    <scope>NUCLEOTIDE SEQUENCE [LARGE SCALE GENOMIC DNA]</scope>
    <source>
        <strain evidence="1">Arlian Lab</strain>
        <tissue evidence="1">Whole body</tissue>
    </source>
</reference>
<comment type="caution">
    <text evidence="1">The sequence shown here is derived from an EMBL/GenBank/DDBJ whole genome shotgun (WGS) entry which is preliminary data.</text>
</comment>
<dbReference type="InterPro" id="IPR029006">
    <property type="entry name" value="ADF-H/Gelsolin-like_dom_sf"/>
</dbReference>
<gene>
    <name evidence="1" type="ORF">BLA29_004433</name>
</gene>
<dbReference type="PANTHER" id="PTHR11977:SF45">
    <property type="entry name" value="SUPERVILLIN"/>
    <property type="match status" value="1"/>
</dbReference>
<dbReference type="GO" id="GO:0051016">
    <property type="term" value="P:barbed-end actin filament capping"/>
    <property type="evidence" value="ECO:0007669"/>
    <property type="project" value="TreeGrafter"/>
</dbReference>
<name>A0A1Y3ARX6_EURMA</name>
<sequence>SNLHRDVYFSLIDDCRQYCFTPRLFHFRTSSDRKFEAIEIISSYYPPKHESESPLIIINYPFVQDDIYGRARIRPTFFLFDAEYEVYLWESKYPFFISSNTVKDKDEDNDNDNDERRQQQLPKMIDIEEEIQSECNLTTGFASQLWLAERKCALETTLAYCHAKNPSEPPKSYVISAGLEPDSFCGLFPTWTYYDNVAKLHIQVCISNFNFFVEKINF</sequence>
<dbReference type="GO" id="GO:0051014">
    <property type="term" value="P:actin filament severing"/>
    <property type="evidence" value="ECO:0007669"/>
    <property type="project" value="TreeGrafter"/>
</dbReference>
<dbReference type="Gene3D" id="3.40.20.10">
    <property type="entry name" value="Severin"/>
    <property type="match status" value="1"/>
</dbReference>
<dbReference type="OrthoDB" id="6414989at2759"/>